<proteinExistence type="predicted"/>
<dbReference type="InterPro" id="IPR044974">
    <property type="entry name" value="Disease_R_plants"/>
</dbReference>
<dbReference type="AlphaFoldDB" id="A0A392QS05"/>
<reference evidence="1 2" key="1">
    <citation type="journal article" date="2018" name="Front. Plant Sci.">
        <title>Red Clover (Trifolium pratense) and Zigzag Clover (T. medium) - A Picture of Genomic Similarities and Differences.</title>
        <authorList>
            <person name="Dluhosova J."/>
            <person name="Istvanek J."/>
            <person name="Nedelnik J."/>
            <person name="Repkova J."/>
        </authorList>
    </citation>
    <scope>NUCLEOTIDE SEQUENCE [LARGE SCALE GENOMIC DNA]</scope>
    <source>
        <strain evidence="2">cv. 10/8</strain>
        <tissue evidence="1">Leaf</tissue>
    </source>
</reference>
<evidence type="ECO:0000313" key="1">
    <source>
        <dbReference type="EMBL" id="MCI26759.1"/>
    </source>
</evidence>
<feature type="non-terminal residue" evidence="1">
    <location>
        <position position="1"/>
    </location>
</feature>
<comment type="caution">
    <text evidence="1">The sequence shown here is derived from an EMBL/GenBank/DDBJ whole genome shotgun (WGS) entry which is preliminary data.</text>
</comment>
<accession>A0A392QS05</accession>
<sequence>SLLDKGSDDGVHIVGIYGTGGLVRENSANNDLKHLQEELLLKTIGLEIKLADVSEGIPIIKERLCRKKILLILDDVDNMKQLQALAGGVDCRRAIWNRSS</sequence>
<evidence type="ECO:0000313" key="2">
    <source>
        <dbReference type="Proteomes" id="UP000265520"/>
    </source>
</evidence>
<dbReference type="InterPro" id="IPR027417">
    <property type="entry name" value="P-loop_NTPase"/>
</dbReference>
<dbReference type="GO" id="GO:0006952">
    <property type="term" value="P:defense response"/>
    <property type="evidence" value="ECO:0007669"/>
    <property type="project" value="InterPro"/>
</dbReference>
<dbReference type="Proteomes" id="UP000265520">
    <property type="component" value="Unassembled WGS sequence"/>
</dbReference>
<keyword evidence="2" id="KW-1185">Reference proteome</keyword>
<dbReference type="EMBL" id="LXQA010155170">
    <property type="protein sequence ID" value="MCI26759.1"/>
    <property type="molecule type" value="Genomic_DNA"/>
</dbReference>
<protein>
    <submittedName>
        <fullName evidence="1">Resistance protein</fullName>
    </submittedName>
</protein>
<dbReference type="PANTHER" id="PTHR11017:SF219">
    <property type="entry name" value="ARCHAEAL ATPASE"/>
    <property type="match status" value="1"/>
</dbReference>
<name>A0A392QS05_9FABA</name>
<dbReference type="SUPFAM" id="SSF52540">
    <property type="entry name" value="P-loop containing nucleoside triphosphate hydrolases"/>
    <property type="match status" value="1"/>
</dbReference>
<organism evidence="1 2">
    <name type="scientific">Trifolium medium</name>
    <dbReference type="NCBI Taxonomy" id="97028"/>
    <lineage>
        <taxon>Eukaryota</taxon>
        <taxon>Viridiplantae</taxon>
        <taxon>Streptophyta</taxon>
        <taxon>Embryophyta</taxon>
        <taxon>Tracheophyta</taxon>
        <taxon>Spermatophyta</taxon>
        <taxon>Magnoliopsida</taxon>
        <taxon>eudicotyledons</taxon>
        <taxon>Gunneridae</taxon>
        <taxon>Pentapetalae</taxon>
        <taxon>rosids</taxon>
        <taxon>fabids</taxon>
        <taxon>Fabales</taxon>
        <taxon>Fabaceae</taxon>
        <taxon>Papilionoideae</taxon>
        <taxon>50 kb inversion clade</taxon>
        <taxon>NPAAA clade</taxon>
        <taxon>Hologalegina</taxon>
        <taxon>IRL clade</taxon>
        <taxon>Trifolieae</taxon>
        <taxon>Trifolium</taxon>
    </lineage>
</organism>
<dbReference type="Gene3D" id="3.40.50.300">
    <property type="entry name" value="P-loop containing nucleotide triphosphate hydrolases"/>
    <property type="match status" value="1"/>
</dbReference>
<dbReference type="PANTHER" id="PTHR11017">
    <property type="entry name" value="LEUCINE-RICH REPEAT-CONTAINING PROTEIN"/>
    <property type="match status" value="1"/>
</dbReference>